<accession>A0A0B7ISH0</accession>
<dbReference type="OrthoDB" id="8905372at2"/>
<keyword evidence="2" id="KW-1185">Reference proteome</keyword>
<dbReference type="EMBL" id="LN794158">
    <property type="protein sequence ID" value="CEN55193.1"/>
    <property type="molecule type" value="Genomic_DNA"/>
</dbReference>
<proteinExistence type="predicted"/>
<name>A0A0B7ISH0_9PROT</name>
<dbReference type="HOGENOM" id="CLU_862780_0_0_4"/>
<protein>
    <submittedName>
        <fullName evidence="1">Uncharacterized protein</fullName>
    </submittedName>
</protein>
<organism evidence="1 2">
    <name type="scientific">Candidatus Methylopumilus turicensis</name>
    <dbReference type="NCBI Taxonomy" id="1581680"/>
    <lineage>
        <taxon>Bacteria</taxon>
        <taxon>Pseudomonadati</taxon>
        <taxon>Pseudomonadota</taxon>
        <taxon>Betaproteobacteria</taxon>
        <taxon>Nitrosomonadales</taxon>
        <taxon>Methylophilaceae</taxon>
        <taxon>Candidatus Methylopumilus</taxon>
    </lineage>
</organism>
<reference evidence="2" key="1">
    <citation type="submission" date="2014-12" db="EMBL/GenBank/DDBJ databases">
        <authorList>
            <person name="Salcher M.M."/>
        </authorList>
    </citation>
    <scope>NUCLEOTIDE SEQUENCE [LARGE SCALE GENOMIC DNA]</scope>
    <source>
        <strain evidence="2">MMS-10A-171</strain>
    </source>
</reference>
<dbReference type="AlphaFoldDB" id="A0A0B7ISH0"/>
<dbReference type="KEGG" id="mbac:BN1209_0139"/>
<dbReference type="STRING" id="1581680.BN1209_0139"/>
<gene>
    <name evidence="1" type="ORF">BN1209_0139</name>
</gene>
<sequence>MNKQQPFFKGILGFTRQSSGMLSRDAEDSIYRWWWEFMRLSPVFWYARTKEIDPVDPKIAETYKLVGDLSHPHFNQWWHNTGVNVFAEVIRPPKVANLDLFNLDKHTFMDEALYLEIPLNIRKETILKQVKQLLNEHHDGRGLDLAGTTTAQLKLHTKRYRLRVIEIEYWALLYRMLYPNIENWRIGDRLQLSPHLKLRDMDRKGEPRLFDGLSSLTGRYLYKGKFTLNNLLYGKFPNSTALNLDESFMPFGKEHQQAYLDATRLSGDKPKSEFHLWLLGQYTNSLKHEVIKRNRLEENYRKPLSQTWRRMQAFVAGESDLV</sequence>
<evidence type="ECO:0000313" key="2">
    <source>
        <dbReference type="Proteomes" id="UP000056322"/>
    </source>
</evidence>
<dbReference type="RefSeq" id="WP_144402524.1">
    <property type="nucleotide sequence ID" value="NZ_LN794158.1"/>
</dbReference>
<dbReference type="Proteomes" id="UP000056322">
    <property type="component" value="Chromosome 1"/>
</dbReference>
<evidence type="ECO:0000313" key="1">
    <source>
        <dbReference type="EMBL" id="CEN55193.1"/>
    </source>
</evidence>